<evidence type="ECO:0000256" key="3">
    <source>
        <dbReference type="ARBA" id="ARBA00023163"/>
    </source>
</evidence>
<evidence type="ECO:0000256" key="2">
    <source>
        <dbReference type="ARBA" id="ARBA00023125"/>
    </source>
</evidence>
<dbReference type="Gene3D" id="1.10.10.60">
    <property type="entry name" value="Homeodomain-like"/>
    <property type="match status" value="1"/>
</dbReference>
<evidence type="ECO:0000259" key="4">
    <source>
        <dbReference type="PROSITE" id="PS01124"/>
    </source>
</evidence>
<protein>
    <submittedName>
        <fullName evidence="5">Helix-turn-helix domain-containing protein</fullName>
    </submittedName>
</protein>
<dbReference type="Pfam" id="PF12833">
    <property type="entry name" value="HTH_18"/>
    <property type="match status" value="1"/>
</dbReference>
<keyword evidence="2" id="KW-0238">DNA-binding</keyword>
<reference evidence="5" key="2">
    <citation type="submission" date="2021-04" db="EMBL/GenBank/DDBJ databases">
        <authorList>
            <person name="Gilroy R."/>
        </authorList>
    </citation>
    <scope>NUCLEOTIDE SEQUENCE</scope>
    <source>
        <strain evidence="5">ChiGjej1B1-98</strain>
    </source>
</reference>
<dbReference type="PANTHER" id="PTHR46796">
    <property type="entry name" value="HTH-TYPE TRANSCRIPTIONAL ACTIVATOR RHAS-RELATED"/>
    <property type="match status" value="1"/>
</dbReference>
<dbReference type="InterPro" id="IPR035418">
    <property type="entry name" value="AraC-bd_2"/>
</dbReference>
<dbReference type="GO" id="GO:0003700">
    <property type="term" value="F:DNA-binding transcription factor activity"/>
    <property type="evidence" value="ECO:0007669"/>
    <property type="project" value="InterPro"/>
</dbReference>
<dbReference type="SUPFAM" id="SSF46689">
    <property type="entry name" value="Homeodomain-like"/>
    <property type="match status" value="1"/>
</dbReference>
<name>A0A9D2CA78_9MICO</name>
<gene>
    <name evidence="5" type="ORF">H9830_07675</name>
</gene>
<sequence length="301" mass="33704">MVSSSFVPLSVSGNSRQPFTAVLTSAAADDVVFTDVSARPHLVERTRETITRGGEGYFKVSLLLSGSSMLVQDGREVLMQPGDLTIYDTSRPYSLLFDRDFQNLIMMFPKSRLDLPPAFLDDLTAVSLNEQHQHLSPVVTSFLSHFPARLTPLDTTARSKLARTSLDLLDTLLTDILGCDRYPADPQAKQFEQIRQFIDDHLDSPALCPEQIAAAHFISVRTLHAQFSRAGTTVSTWIRERRLERCRTDLGDAALLHRSVSEIATRWGFNDAAHFSRVFRAAFGMPPSAYRRAHTPEPTRR</sequence>
<dbReference type="AlphaFoldDB" id="A0A9D2CA78"/>
<reference evidence="5" key="1">
    <citation type="journal article" date="2021" name="PeerJ">
        <title>Extensive microbial diversity within the chicken gut microbiome revealed by metagenomics and culture.</title>
        <authorList>
            <person name="Gilroy R."/>
            <person name="Ravi A."/>
            <person name="Getino M."/>
            <person name="Pursley I."/>
            <person name="Horton D.L."/>
            <person name="Alikhan N.F."/>
            <person name="Baker D."/>
            <person name="Gharbi K."/>
            <person name="Hall N."/>
            <person name="Watson M."/>
            <person name="Adriaenssens E.M."/>
            <person name="Foster-Nyarko E."/>
            <person name="Jarju S."/>
            <person name="Secka A."/>
            <person name="Antonio M."/>
            <person name="Oren A."/>
            <person name="Chaudhuri R.R."/>
            <person name="La Ragione R."/>
            <person name="Hildebrand F."/>
            <person name="Pallen M.J."/>
        </authorList>
    </citation>
    <scope>NUCLEOTIDE SEQUENCE</scope>
    <source>
        <strain evidence="5">ChiGjej1B1-98</strain>
    </source>
</reference>
<dbReference type="SMART" id="SM00342">
    <property type="entry name" value="HTH_ARAC"/>
    <property type="match status" value="1"/>
</dbReference>
<dbReference type="PROSITE" id="PS01124">
    <property type="entry name" value="HTH_ARAC_FAMILY_2"/>
    <property type="match status" value="1"/>
</dbReference>
<organism evidence="5 6">
    <name type="scientific">Candidatus Agrococcus pullicola</name>
    <dbReference type="NCBI Taxonomy" id="2838429"/>
    <lineage>
        <taxon>Bacteria</taxon>
        <taxon>Bacillati</taxon>
        <taxon>Actinomycetota</taxon>
        <taxon>Actinomycetes</taxon>
        <taxon>Micrococcales</taxon>
        <taxon>Microbacteriaceae</taxon>
        <taxon>Agrococcus</taxon>
    </lineage>
</organism>
<dbReference type="InterPro" id="IPR020449">
    <property type="entry name" value="Tscrpt_reg_AraC-type_HTH"/>
</dbReference>
<evidence type="ECO:0000313" key="5">
    <source>
        <dbReference type="EMBL" id="HIY66140.1"/>
    </source>
</evidence>
<dbReference type="InterPro" id="IPR050204">
    <property type="entry name" value="AraC_XylS_family_regulators"/>
</dbReference>
<dbReference type="GO" id="GO:0043565">
    <property type="term" value="F:sequence-specific DNA binding"/>
    <property type="evidence" value="ECO:0007669"/>
    <property type="project" value="InterPro"/>
</dbReference>
<evidence type="ECO:0000256" key="1">
    <source>
        <dbReference type="ARBA" id="ARBA00023015"/>
    </source>
</evidence>
<feature type="domain" description="HTH araC/xylS-type" evidence="4">
    <location>
        <begin position="192"/>
        <end position="293"/>
    </location>
</feature>
<keyword evidence="3" id="KW-0804">Transcription</keyword>
<accession>A0A9D2CA78</accession>
<proteinExistence type="predicted"/>
<dbReference type="PRINTS" id="PR00032">
    <property type="entry name" value="HTHARAC"/>
</dbReference>
<dbReference type="PANTHER" id="PTHR46796:SF6">
    <property type="entry name" value="ARAC SUBFAMILY"/>
    <property type="match status" value="1"/>
</dbReference>
<dbReference type="InterPro" id="IPR018060">
    <property type="entry name" value="HTH_AraC"/>
</dbReference>
<keyword evidence="1" id="KW-0805">Transcription regulation</keyword>
<comment type="caution">
    <text evidence="5">The sequence shown here is derived from an EMBL/GenBank/DDBJ whole genome shotgun (WGS) entry which is preliminary data.</text>
</comment>
<evidence type="ECO:0000313" key="6">
    <source>
        <dbReference type="Proteomes" id="UP000824005"/>
    </source>
</evidence>
<dbReference type="InterPro" id="IPR009057">
    <property type="entry name" value="Homeodomain-like_sf"/>
</dbReference>
<dbReference type="EMBL" id="DXDC01000226">
    <property type="protein sequence ID" value="HIY66140.1"/>
    <property type="molecule type" value="Genomic_DNA"/>
</dbReference>
<dbReference type="Pfam" id="PF14525">
    <property type="entry name" value="AraC_binding_2"/>
    <property type="match status" value="1"/>
</dbReference>
<dbReference type="Proteomes" id="UP000824005">
    <property type="component" value="Unassembled WGS sequence"/>
</dbReference>